<comment type="caution">
    <text evidence="1">The sequence shown here is derived from an EMBL/GenBank/DDBJ whole genome shotgun (WGS) entry which is preliminary data.</text>
</comment>
<protein>
    <submittedName>
        <fullName evidence="1">N-acetylmuramoyl-L-alanine amidase AmiC</fullName>
    </submittedName>
</protein>
<dbReference type="OrthoDB" id="9802022at2"/>
<dbReference type="GO" id="GO:0033218">
    <property type="term" value="F:amide binding"/>
    <property type="evidence" value="ECO:0007669"/>
    <property type="project" value="InterPro"/>
</dbReference>
<dbReference type="AlphaFoldDB" id="A0A037ZDY4"/>
<evidence type="ECO:0000313" key="2">
    <source>
        <dbReference type="Proteomes" id="UP000026249"/>
    </source>
</evidence>
<organism evidence="1 2">
    <name type="scientific">Actibacterium mucosum KCTC 23349</name>
    <dbReference type="NCBI Taxonomy" id="1454373"/>
    <lineage>
        <taxon>Bacteria</taxon>
        <taxon>Pseudomonadati</taxon>
        <taxon>Pseudomonadota</taxon>
        <taxon>Alphaproteobacteria</taxon>
        <taxon>Rhodobacterales</taxon>
        <taxon>Roseobacteraceae</taxon>
        <taxon>Actibacterium</taxon>
    </lineage>
</organism>
<name>A0A037ZDY4_9RHOB</name>
<dbReference type="EMBL" id="JFKE01000006">
    <property type="protein sequence ID" value="KAJ54704.1"/>
    <property type="molecule type" value="Genomic_DNA"/>
</dbReference>
<dbReference type="CDD" id="cd06357">
    <property type="entry name" value="PBP1_AmiC"/>
    <property type="match status" value="1"/>
</dbReference>
<evidence type="ECO:0000313" key="1">
    <source>
        <dbReference type="EMBL" id="KAJ54704.1"/>
    </source>
</evidence>
<dbReference type="Gene3D" id="3.40.50.2300">
    <property type="match status" value="2"/>
</dbReference>
<sequence>METETVKVGVLFSQTGKMAVTEMAHINGVLLAIEEVNTSGGILGRAIEPILMNPDGDDRNYAKMATDLLVNYGAKTIFGCCLSTSRKAVLPLIERFDGVLFYPSVYEGFEYSPNVIYGGATPNQTVPPLLDFVFQNHGRRIALIGSDTLYAREINRVVKEFLDESDGEVVVETYLPFSPSEGEITAAIAQCRAQDTDAILSTVVGEDSVSFYRLYGKSDPRAKGIPIASLTTMETELLKVPPEARGGHLSVAAYFNAAETPQNTAFKQAFGKKYGDDVVPSVYSEVGYALVHFYANAVRMSGKTDTMSVLQALSGAVFKAPGGDLFIDVETNHLTLRPHIGRSRTDGTFEIVWNSPKAAAPDPYLVAYDRSVTSRGLV</sequence>
<dbReference type="STRING" id="1454373.ACMU_16445"/>
<gene>
    <name evidence="1" type="ORF">ACMU_16445</name>
</gene>
<dbReference type="InterPro" id="IPR028082">
    <property type="entry name" value="Peripla_BP_I"/>
</dbReference>
<reference evidence="1 2" key="1">
    <citation type="submission" date="2014-03" db="EMBL/GenBank/DDBJ databases">
        <title>Draft Genome Sequence of Actibacterium mucosum KCTC 23349, a Marine Alphaproteobacterium with Complex Ionic Requirements Isolated from Mediterranean Seawater at Malvarrosa Beach, Valencia, Spain.</title>
        <authorList>
            <person name="Arahal D.R."/>
            <person name="Shao Z."/>
            <person name="Lai Q."/>
            <person name="Pujalte M.J."/>
        </authorList>
    </citation>
    <scope>NUCLEOTIDE SEQUENCE [LARGE SCALE GENOMIC DNA]</scope>
    <source>
        <strain evidence="1 2">KCTC 23349</strain>
    </source>
</reference>
<dbReference type="SUPFAM" id="SSF53822">
    <property type="entry name" value="Periplasmic binding protein-like I"/>
    <property type="match status" value="1"/>
</dbReference>
<accession>A0A037ZDY4</accession>
<proteinExistence type="predicted"/>
<dbReference type="RefSeq" id="WP_035260884.1">
    <property type="nucleotide sequence ID" value="NZ_JFKE01000006.1"/>
</dbReference>
<keyword evidence="2" id="KW-1185">Reference proteome</keyword>
<dbReference type="PANTHER" id="PTHR47628:SF1">
    <property type="entry name" value="ALIPHATIC AMIDASE EXPRESSION-REGULATING PROTEIN"/>
    <property type="match status" value="1"/>
</dbReference>
<dbReference type="Proteomes" id="UP000026249">
    <property type="component" value="Unassembled WGS sequence"/>
</dbReference>
<dbReference type="Pfam" id="PF13433">
    <property type="entry name" value="Peripla_BP_5"/>
    <property type="match status" value="1"/>
</dbReference>
<dbReference type="InterPro" id="IPR039570">
    <property type="entry name" value="AmiC_PBP1"/>
</dbReference>
<dbReference type="PANTHER" id="PTHR47628">
    <property type="match status" value="1"/>
</dbReference>